<protein>
    <submittedName>
        <fullName evidence="1">ATP-binding protein</fullName>
    </submittedName>
</protein>
<dbReference type="RefSeq" id="WP_345492781.1">
    <property type="nucleotide sequence ID" value="NZ_BAABHY010000015.1"/>
</dbReference>
<dbReference type="GO" id="GO:0005524">
    <property type="term" value="F:ATP binding"/>
    <property type="evidence" value="ECO:0007669"/>
    <property type="project" value="UniProtKB-KW"/>
</dbReference>
<sequence>MQSKSTIKAIFLIGAAGTGKSTVGKFLASKFHYCYLDKDIVANRFTGELLISRGYEPTARDQCDYYKQSVMKLEYETLLHIASENLQLGNSVILDAPFLSYFEDKNYVLDSMKKFNWHNVEPHILEVFVQPNILKERIITRNNERDVWKLDNWDTFIAGINQKKCLWQGINHIRFDNSSPTIDESALLKHF</sequence>
<evidence type="ECO:0000313" key="2">
    <source>
        <dbReference type="Proteomes" id="UP001500171"/>
    </source>
</evidence>
<proteinExistence type="predicted"/>
<keyword evidence="1" id="KW-0067">ATP-binding</keyword>
<dbReference type="EMBL" id="BAABHY010000015">
    <property type="protein sequence ID" value="GAA5115067.1"/>
    <property type="molecule type" value="Genomic_DNA"/>
</dbReference>
<dbReference type="PRINTS" id="PR01100">
    <property type="entry name" value="SHIKIMTKNASE"/>
</dbReference>
<dbReference type="Pfam" id="PF13671">
    <property type="entry name" value="AAA_33"/>
    <property type="match status" value="1"/>
</dbReference>
<name>A0ABP9NFC8_9GAMM</name>
<keyword evidence="2" id="KW-1185">Reference proteome</keyword>
<reference evidence="2" key="1">
    <citation type="journal article" date="2019" name="Int. J. Syst. Evol. Microbiol.">
        <title>The Global Catalogue of Microorganisms (GCM) 10K type strain sequencing project: providing services to taxonomists for standard genome sequencing and annotation.</title>
        <authorList>
            <consortium name="The Broad Institute Genomics Platform"/>
            <consortium name="The Broad Institute Genome Sequencing Center for Infectious Disease"/>
            <person name="Wu L."/>
            <person name="Ma J."/>
        </authorList>
    </citation>
    <scope>NUCLEOTIDE SEQUENCE [LARGE SCALE GENOMIC DNA]</scope>
    <source>
        <strain evidence="2">JCM 18050</strain>
    </source>
</reference>
<dbReference type="Gene3D" id="3.40.50.300">
    <property type="entry name" value="P-loop containing nucleotide triphosphate hydrolases"/>
    <property type="match status" value="1"/>
</dbReference>
<keyword evidence="1" id="KW-0547">Nucleotide-binding</keyword>
<gene>
    <name evidence="1" type="ORF">GCM10023211_25450</name>
</gene>
<dbReference type="SUPFAM" id="SSF52540">
    <property type="entry name" value="P-loop containing nucleoside triphosphate hydrolases"/>
    <property type="match status" value="1"/>
</dbReference>
<dbReference type="InterPro" id="IPR027417">
    <property type="entry name" value="P-loop_NTPase"/>
</dbReference>
<accession>A0ABP9NFC8</accession>
<dbReference type="Proteomes" id="UP001500171">
    <property type="component" value="Unassembled WGS sequence"/>
</dbReference>
<comment type="caution">
    <text evidence="1">The sequence shown here is derived from an EMBL/GenBank/DDBJ whole genome shotgun (WGS) entry which is preliminary data.</text>
</comment>
<evidence type="ECO:0000313" key="1">
    <source>
        <dbReference type="EMBL" id="GAA5115067.1"/>
    </source>
</evidence>
<organism evidence="1 2">
    <name type="scientific">Orbus sasakiae</name>
    <dbReference type="NCBI Taxonomy" id="1078475"/>
    <lineage>
        <taxon>Bacteria</taxon>
        <taxon>Pseudomonadati</taxon>
        <taxon>Pseudomonadota</taxon>
        <taxon>Gammaproteobacteria</taxon>
        <taxon>Orbales</taxon>
        <taxon>Orbaceae</taxon>
        <taxon>Orbus</taxon>
    </lineage>
</organism>